<sequence>LPYFYLDQFVIIQYCSRMSPPRRQNEPHVTRLTGFFGVTDSPASSKFPSFKRQFHASVAVGPGFIDIQSKTKAREFARIKVSSLNEKPFIRPNLNSVVVLRNSGREENWFEIGIKALSSNMANDLCGVLTEKGWPPESNTAAAAAAAPPADPISAAADTTNMDIQADDKLAFAFASASSDDIQMVNNNNNNLKIRVRVNKDQPSNTAVITPPSIANHRPKIMVKTETNFMTTNYPLAPPLSHYQSPPPTEINANNLFSRAQSAPRALQFGGMNSQRDTQSQPRNGPASSPFHGQQLLIGENSQQMQSAQIIVGQSNGTSNQMENMDLSFNQTPARSPMGMAQLQHLLTPSPTPPLLQTSLGSGLLGGLGNTSTGGGYWGMNLGGFSGGGSLVGSSQIPRMDDEELREYRRFAAEFEKLAAIVARLPSEKRRHMIKIAQSVTDMMCSQEM</sequence>
<name>A0AAV5T4D2_9BILA</name>
<accession>A0AAV5T4D2</accession>
<evidence type="ECO:0000313" key="2">
    <source>
        <dbReference type="EMBL" id="GMS89827.1"/>
    </source>
</evidence>
<organism evidence="2 3">
    <name type="scientific">Pristionchus entomophagus</name>
    <dbReference type="NCBI Taxonomy" id="358040"/>
    <lineage>
        <taxon>Eukaryota</taxon>
        <taxon>Metazoa</taxon>
        <taxon>Ecdysozoa</taxon>
        <taxon>Nematoda</taxon>
        <taxon>Chromadorea</taxon>
        <taxon>Rhabditida</taxon>
        <taxon>Rhabditina</taxon>
        <taxon>Diplogasteromorpha</taxon>
        <taxon>Diplogasteroidea</taxon>
        <taxon>Neodiplogasteridae</taxon>
        <taxon>Pristionchus</taxon>
    </lineage>
</organism>
<keyword evidence="3" id="KW-1185">Reference proteome</keyword>
<evidence type="ECO:0000256" key="1">
    <source>
        <dbReference type="SAM" id="MobiDB-lite"/>
    </source>
</evidence>
<reference evidence="2" key="1">
    <citation type="submission" date="2023-10" db="EMBL/GenBank/DDBJ databases">
        <title>Genome assembly of Pristionchus species.</title>
        <authorList>
            <person name="Yoshida K."/>
            <person name="Sommer R.J."/>
        </authorList>
    </citation>
    <scope>NUCLEOTIDE SEQUENCE</scope>
    <source>
        <strain evidence="2">RS0144</strain>
    </source>
</reference>
<comment type="caution">
    <text evidence="2">The sequence shown here is derived from an EMBL/GenBank/DDBJ whole genome shotgun (WGS) entry which is preliminary data.</text>
</comment>
<evidence type="ECO:0008006" key="4">
    <source>
        <dbReference type="Google" id="ProtNLM"/>
    </source>
</evidence>
<feature type="region of interest" description="Disordered" evidence="1">
    <location>
        <begin position="271"/>
        <end position="293"/>
    </location>
</feature>
<dbReference type="Proteomes" id="UP001432027">
    <property type="component" value="Unassembled WGS sequence"/>
</dbReference>
<feature type="compositionally biased region" description="Polar residues" evidence="1">
    <location>
        <begin position="271"/>
        <end position="287"/>
    </location>
</feature>
<dbReference type="AlphaFoldDB" id="A0AAV5T4D2"/>
<protein>
    <recommendedName>
        <fullName evidence="4">BESS domain-containing protein</fullName>
    </recommendedName>
</protein>
<proteinExistence type="predicted"/>
<gene>
    <name evidence="2" type="ORF">PENTCL1PPCAC_12002</name>
</gene>
<feature type="non-terminal residue" evidence="2">
    <location>
        <position position="1"/>
    </location>
</feature>
<evidence type="ECO:0000313" key="3">
    <source>
        <dbReference type="Proteomes" id="UP001432027"/>
    </source>
</evidence>
<dbReference type="EMBL" id="BTSX01000003">
    <property type="protein sequence ID" value="GMS89827.1"/>
    <property type="molecule type" value="Genomic_DNA"/>
</dbReference>